<feature type="transmembrane region" description="Helical" evidence="7">
    <location>
        <begin position="363"/>
        <end position="382"/>
    </location>
</feature>
<evidence type="ECO:0000256" key="2">
    <source>
        <dbReference type="ARBA" id="ARBA00007015"/>
    </source>
</evidence>
<feature type="transmembrane region" description="Helical" evidence="7">
    <location>
        <begin position="12"/>
        <end position="32"/>
    </location>
</feature>
<dbReference type="EMBL" id="DRLD01000266">
    <property type="protein sequence ID" value="HED10935.1"/>
    <property type="molecule type" value="Genomic_DNA"/>
</dbReference>
<feature type="non-terminal residue" evidence="8">
    <location>
        <position position="502"/>
    </location>
</feature>
<evidence type="ECO:0000313" key="8">
    <source>
        <dbReference type="EMBL" id="HED10935.1"/>
    </source>
</evidence>
<dbReference type="InterPro" id="IPR039309">
    <property type="entry name" value="BT1"/>
</dbReference>
<dbReference type="Gene3D" id="1.20.1250.20">
    <property type="entry name" value="MFS general substrate transporter like domains"/>
    <property type="match status" value="1"/>
</dbReference>
<feature type="transmembrane region" description="Helical" evidence="7">
    <location>
        <begin position="461"/>
        <end position="484"/>
    </location>
</feature>
<evidence type="ECO:0000256" key="1">
    <source>
        <dbReference type="ARBA" id="ARBA00004141"/>
    </source>
</evidence>
<organism evidence="8">
    <name type="scientific">Caldithrix abyssi</name>
    <dbReference type="NCBI Taxonomy" id="187145"/>
    <lineage>
        <taxon>Bacteria</taxon>
        <taxon>Pseudomonadati</taxon>
        <taxon>Calditrichota</taxon>
        <taxon>Calditrichia</taxon>
        <taxon>Calditrichales</taxon>
        <taxon>Calditrichaceae</taxon>
        <taxon>Caldithrix</taxon>
    </lineage>
</organism>
<dbReference type="SUPFAM" id="SSF103473">
    <property type="entry name" value="MFS general substrate transporter"/>
    <property type="match status" value="2"/>
</dbReference>
<evidence type="ECO:0000256" key="5">
    <source>
        <dbReference type="ARBA" id="ARBA00022989"/>
    </source>
</evidence>
<accession>A0A7V1PUX3</accession>
<keyword evidence="4 7" id="KW-0812">Transmembrane</keyword>
<evidence type="ECO:0000256" key="6">
    <source>
        <dbReference type="ARBA" id="ARBA00023136"/>
    </source>
</evidence>
<dbReference type="Pfam" id="PF03092">
    <property type="entry name" value="BT1"/>
    <property type="match status" value="1"/>
</dbReference>
<dbReference type="GO" id="GO:0016020">
    <property type="term" value="C:membrane"/>
    <property type="evidence" value="ECO:0007669"/>
    <property type="project" value="UniProtKB-SubCell"/>
</dbReference>
<dbReference type="PANTHER" id="PTHR12778">
    <property type="entry name" value="SOLUTE CARRIER FAMILY 33 ACETYL-COA TRANSPORTER -RELATED"/>
    <property type="match status" value="1"/>
</dbReference>
<feature type="transmembrane region" description="Helical" evidence="7">
    <location>
        <begin position="73"/>
        <end position="93"/>
    </location>
</feature>
<reference evidence="8" key="1">
    <citation type="journal article" date="2020" name="mSystems">
        <title>Genome- and Community-Level Interaction Insights into Carbon Utilization and Element Cycling Functions of Hydrothermarchaeota in Hydrothermal Sediment.</title>
        <authorList>
            <person name="Zhou Z."/>
            <person name="Liu Y."/>
            <person name="Xu W."/>
            <person name="Pan J."/>
            <person name="Luo Z.H."/>
            <person name="Li M."/>
        </authorList>
    </citation>
    <scope>NUCLEOTIDE SEQUENCE [LARGE SCALE GENOMIC DNA]</scope>
    <source>
        <strain evidence="8">HyVt-456</strain>
    </source>
</reference>
<keyword evidence="3" id="KW-0813">Transport</keyword>
<keyword evidence="6 7" id="KW-0472">Membrane</keyword>
<dbReference type="Proteomes" id="UP000886005">
    <property type="component" value="Unassembled WGS sequence"/>
</dbReference>
<dbReference type="PANTHER" id="PTHR12778:SF10">
    <property type="entry name" value="MAJOR FACILITATOR SUPERFAMILY DOMAIN-CONTAINING PROTEIN 3"/>
    <property type="match status" value="1"/>
</dbReference>
<dbReference type="InterPro" id="IPR036259">
    <property type="entry name" value="MFS_trans_sf"/>
</dbReference>
<evidence type="ECO:0000256" key="3">
    <source>
        <dbReference type="ARBA" id="ARBA00022448"/>
    </source>
</evidence>
<feature type="transmembrane region" description="Helical" evidence="7">
    <location>
        <begin position="422"/>
        <end position="441"/>
    </location>
</feature>
<comment type="similarity">
    <text evidence="2">Belongs to the major facilitator superfamily. Folate-biopterin transporter (TC 2.A.71) family.</text>
</comment>
<keyword evidence="5 7" id="KW-1133">Transmembrane helix</keyword>
<evidence type="ECO:0000256" key="7">
    <source>
        <dbReference type="SAM" id="Phobius"/>
    </source>
</evidence>
<dbReference type="AlphaFoldDB" id="A0A7V1PUX3"/>
<evidence type="ECO:0000256" key="4">
    <source>
        <dbReference type="ARBA" id="ARBA00022692"/>
    </source>
</evidence>
<comment type="subcellular location">
    <subcellularLocation>
        <location evidence="1">Membrane</location>
        <topology evidence="1">Multi-pass membrane protein</topology>
    </subcellularLocation>
</comment>
<comment type="caution">
    <text evidence="8">The sequence shown here is derived from an EMBL/GenBank/DDBJ whole genome shotgun (WGS) entry which is preliminary data.</text>
</comment>
<name>A0A7V1PUX3_CALAY</name>
<feature type="transmembrane region" description="Helical" evidence="7">
    <location>
        <begin position="44"/>
        <end position="61"/>
    </location>
</feature>
<proteinExistence type="inferred from homology"/>
<dbReference type="InterPro" id="IPR004752">
    <property type="entry name" value="AmpG_permease/AT-1"/>
</dbReference>
<protein>
    <submittedName>
        <fullName evidence="8">MFS transporter</fullName>
    </submittedName>
</protein>
<sequence>MQKSRREAWGWIPSLYYAEGLPYIVVMTVSVIMYKRLGISNTDIALYTSWLYLPWVIKPFWSPLVDIIRTKRWWIVTAQLVLGAGFAGVAFTIPVESFFQYTLAFLWLLAFSSATHDIAADGFYMLGLDEHDQAWFVGIRSTFYRLAMLTGQGLLVIVAGTIEENSGLQSVEIAVEVSPQYSHQQIISPDELAPPPASSTQAILVEPARLELNTHPISKETYDSLITRAREWNILHKHIQRPLTAEQKREAEGHSLWHEYVSQPLGHFLREYFGDANRKPPNHTGNIGMLAVYLAQEPGADETVVVNIGRVHGDKSIALVGEGRLEFTRDNWKTPALVPVQIDPKLKSASQAVFKLQSGNVELAWIVTFLLLAALFVLFSFYHRYALPRVEKSIEMPAIKTIFKEFLETFVLFFKKKDIGRILLFLMLYRFAEAQLVKLASPFLLDAQEAGGLALTTGQVGWVYGTVGLISLTIGGLLGGFLAARDGLKYWLLPMTFAINLP</sequence>
<gene>
    <name evidence="8" type="ORF">ENJ10_09625</name>
</gene>